<evidence type="ECO:0000313" key="6">
    <source>
        <dbReference type="Proteomes" id="UP000597762"/>
    </source>
</evidence>
<dbReference type="PROSITE" id="PS00678">
    <property type="entry name" value="WD_REPEATS_1"/>
    <property type="match status" value="1"/>
</dbReference>
<keyword evidence="2" id="KW-0677">Repeat</keyword>
<dbReference type="Pfam" id="PF00400">
    <property type="entry name" value="WD40"/>
    <property type="match status" value="3"/>
</dbReference>
<dbReference type="Gene3D" id="2.130.10.10">
    <property type="entry name" value="YVTN repeat-like/Quinoprotein amine dehydrogenase"/>
    <property type="match status" value="2"/>
</dbReference>
<evidence type="ECO:0000256" key="4">
    <source>
        <dbReference type="SAM" id="MobiDB-lite"/>
    </source>
</evidence>
<gene>
    <name evidence="5" type="ORF">SPHA_14740</name>
</gene>
<evidence type="ECO:0000313" key="5">
    <source>
        <dbReference type="EMBL" id="CAE1177652.1"/>
    </source>
</evidence>
<accession>A0A812BCC6</accession>
<dbReference type="AlphaFoldDB" id="A0A812BCC6"/>
<dbReference type="PANTHER" id="PTHR45532">
    <property type="entry name" value="WD REPEAT-CONTAINING PROTEIN 97"/>
    <property type="match status" value="1"/>
</dbReference>
<keyword evidence="6" id="KW-1185">Reference proteome</keyword>
<organism evidence="5 6">
    <name type="scientific">Acanthosepion pharaonis</name>
    <name type="common">Pharaoh cuttlefish</name>
    <name type="synonym">Sepia pharaonis</name>
    <dbReference type="NCBI Taxonomy" id="158019"/>
    <lineage>
        <taxon>Eukaryota</taxon>
        <taxon>Metazoa</taxon>
        <taxon>Spiralia</taxon>
        <taxon>Lophotrochozoa</taxon>
        <taxon>Mollusca</taxon>
        <taxon>Cephalopoda</taxon>
        <taxon>Coleoidea</taxon>
        <taxon>Decapodiformes</taxon>
        <taxon>Sepiida</taxon>
        <taxon>Sepiina</taxon>
        <taxon>Sepiidae</taxon>
        <taxon>Acanthosepion</taxon>
    </lineage>
</organism>
<dbReference type="SUPFAM" id="SSF50978">
    <property type="entry name" value="WD40 repeat-like"/>
    <property type="match status" value="2"/>
</dbReference>
<dbReference type="InterPro" id="IPR015943">
    <property type="entry name" value="WD40/YVTN_repeat-like_dom_sf"/>
</dbReference>
<sequence length="1004" mass="115228">METFSSPERNGRKKAQERWKKIKGSLNLVTSAMIANEQDRKLLVQGLRLNRKIKYSENITDVQFLPSRQEYIIISGNKAQFLSEDGRKKNGHAFRFTKILHNMELKRYIGWNEDEYQLNLLTMRFEILHTVNCPDKIQHVAFNPCINELVSVCRNYLCVWIFQNGSKSLVLKHKVKVTNNPTDTISGIVIQNSASKLQKCFLSRDADVYVFQVRSTQFLLHKKDLHQRKISAMTYFNPFKILVTGSLDGCIKVWNHNWNVLMVFVSHENKITKLCHFPGTTAHLLSASSDLTLRVWNLDVQEEVGRTDIEEDVQIFGCQPEREVFHSCSGNELTIWKIDRFYHLHMNIGFQVTSIKVTTHPVYPQRAVVTTNDLTIRLIMPQTAELITKLIIPTFENLQIRDVVYAIAEEIIFVSLSDATIIKASTKSHPCSVIDTWQYEEGRGFNCLVLYEHVAKLDHPVCRERSADHTEKHQSDNSNWWHIQWTNLCPRLADWTPKYPNTNHVIKIWRFYPFAAECLVPLMSFYCSCTPTQLTVMKNLLCVAFQDHNTLNFSIVAYDLANSDRFDHSPEVDHLDSVVAFATCSTMNIFASASQDGTLKFWNETNDLIKTLQLAACPTSLCFYGNKGDLLIGIGFQLYHIPYMAYLPSSYRIKMLSLMLEEPKIDESIPEDTDKMKELEKFRSGLSQTIKRLPVYEDSLTKEEAEHLDLEKQQKAHAFKVFTERENDLQLIKDGKYFSTKKSGPEQKEVRKEAFENYLKLIYNKINLQIPEELMYLNDDVCENINRPSTKKDVSEFGASKPGKIPGFFPDWRSAYTRPLRPGVKVQFPGNINPNGYLPNSVLIKLLWGDHNLKNQEDDRKQHDTEIKKLFTNLRFMPPQPVEKERSLSPPSPIPEPSPREETPIPEEDPSPEPLSEATISVEETEIVETVELVAPAVTAKAERVVVEDPEGNSVINVANIFGGCSQSRRSGDVVNDRRISARDWQIRVDGMVQNLLPATKTGQ</sequence>
<protein>
    <submittedName>
        <fullName evidence="5">Uncharacterized protein</fullName>
    </submittedName>
</protein>
<dbReference type="PANTHER" id="PTHR45532:SF1">
    <property type="entry name" value="WD REPEAT-CONTAINING PROTEIN 97"/>
    <property type="match status" value="1"/>
</dbReference>
<feature type="repeat" description="WD" evidence="3">
    <location>
        <begin position="571"/>
        <end position="603"/>
    </location>
</feature>
<dbReference type="PRINTS" id="PR00320">
    <property type="entry name" value="GPROTEINBRPT"/>
</dbReference>
<dbReference type="InterPro" id="IPR019775">
    <property type="entry name" value="WD40_repeat_CS"/>
</dbReference>
<keyword evidence="1 3" id="KW-0853">WD repeat</keyword>
<dbReference type="PROSITE" id="PS50082">
    <property type="entry name" value="WD_REPEATS_2"/>
    <property type="match status" value="3"/>
</dbReference>
<evidence type="ECO:0000256" key="1">
    <source>
        <dbReference type="ARBA" id="ARBA00022574"/>
    </source>
</evidence>
<dbReference type="InterPro" id="IPR020472">
    <property type="entry name" value="WD40_PAC1"/>
</dbReference>
<reference evidence="5" key="1">
    <citation type="submission" date="2021-01" db="EMBL/GenBank/DDBJ databases">
        <authorList>
            <person name="Li R."/>
            <person name="Bekaert M."/>
        </authorList>
    </citation>
    <scope>NUCLEOTIDE SEQUENCE</scope>
    <source>
        <strain evidence="5">Farmed</strain>
    </source>
</reference>
<dbReference type="EMBL" id="CAHIKZ030000506">
    <property type="protein sequence ID" value="CAE1177652.1"/>
    <property type="molecule type" value="Genomic_DNA"/>
</dbReference>
<evidence type="ECO:0000256" key="2">
    <source>
        <dbReference type="ARBA" id="ARBA00022737"/>
    </source>
</evidence>
<feature type="region of interest" description="Disordered" evidence="4">
    <location>
        <begin position="872"/>
        <end position="917"/>
    </location>
</feature>
<name>A0A812BCC6_ACAPH</name>
<comment type="caution">
    <text evidence="5">The sequence shown here is derived from an EMBL/GenBank/DDBJ whole genome shotgun (WGS) entry which is preliminary data.</text>
</comment>
<dbReference type="InterPro" id="IPR036322">
    <property type="entry name" value="WD40_repeat_dom_sf"/>
</dbReference>
<dbReference type="Proteomes" id="UP000597762">
    <property type="component" value="Unassembled WGS sequence"/>
</dbReference>
<dbReference type="SMART" id="SM00320">
    <property type="entry name" value="WD40"/>
    <property type="match status" value="4"/>
</dbReference>
<dbReference type="InterPro" id="IPR001680">
    <property type="entry name" value="WD40_rpt"/>
</dbReference>
<feature type="repeat" description="WD" evidence="3">
    <location>
        <begin position="264"/>
        <end position="306"/>
    </location>
</feature>
<dbReference type="OrthoDB" id="6262491at2759"/>
<evidence type="ECO:0000256" key="3">
    <source>
        <dbReference type="PROSITE-ProRule" id="PRU00221"/>
    </source>
</evidence>
<feature type="repeat" description="WD" evidence="3">
    <location>
        <begin position="223"/>
        <end position="255"/>
    </location>
</feature>
<proteinExistence type="predicted"/>